<reference evidence="8" key="1">
    <citation type="submission" date="2017-04" db="EMBL/GenBank/DDBJ databases">
        <authorList>
            <person name="Criscuolo A."/>
        </authorList>
    </citation>
    <scope>NUCLEOTIDE SEQUENCE [LARGE SCALE GENOMIC DNA]</scope>
</reference>
<dbReference type="CDD" id="cd17316">
    <property type="entry name" value="MFS_SV2_like"/>
    <property type="match status" value="1"/>
</dbReference>
<accession>A0A1Y5Z005</accession>
<proteinExistence type="predicted"/>
<dbReference type="InterPro" id="IPR036259">
    <property type="entry name" value="MFS_trans_sf"/>
</dbReference>
<dbReference type="PANTHER" id="PTHR23508:SF10">
    <property type="entry name" value="CARBOXYLIC ACID TRANSPORTER PROTEIN HOMOLOG"/>
    <property type="match status" value="1"/>
</dbReference>
<keyword evidence="4" id="KW-1133">Transmembrane helix</keyword>
<evidence type="ECO:0000256" key="1">
    <source>
        <dbReference type="ARBA" id="ARBA00004651"/>
    </source>
</evidence>
<dbReference type="SUPFAM" id="SSF103473">
    <property type="entry name" value="MFS general substrate transporter"/>
    <property type="match status" value="1"/>
</dbReference>
<dbReference type="GO" id="GO:0046943">
    <property type="term" value="F:carboxylic acid transmembrane transporter activity"/>
    <property type="evidence" value="ECO:0007669"/>
    <property type="project" value="TreeGrafter"/>
</dbReference>
<dbReference type="PROSITE" id="PS00217">
    <property type="entry name" value="SUGAR_TRANSPORT_2"/>
    <property type="match status" value="1"/>
</dbReference>
<evidence type="ECO:0000259" key="6">
    <source>
        <dbReference type="PROSITE" id="PS50850"/>
    </source>
</evidence>
<gene>
    <name evidence="7" type="primary">naiP_2</name>
    <name evidence="7" type="ORF">BACERE00185_00490</name>
</gene>
<keyword evidence="2" id="KW-0813">Transport</keyword>
<dbReference type="Pfam" id="PF07690">
    <property type="entry name" value="MFS_1"/>
    <property type="match status" value="1"/>
</dbReference>
<feature type="domain" description="Major facilitator superfamily (MFS) profile" evidence="6">
    <location>
        <begin position="12"/>
        <end position="394"/>
    </location>
</feature>
<protein>
    <submittedName>
        <fullName evidence="7">Putative niacin/nicotinamide transporter NaiP</fullName>
    </submittedName>
</protein>
<dbReference type="GO" id="GO:0005886">
    <property type="term" value="C:plasma membrane"/>
    <property type="evidence" value="ECO:0007669"/>
    <property type="project" value="UniProtKB-SubCell"/>
</dbReference>
<keyword evidence="5" id="KW-0472">Membrane</keyword>
<dbReference type="PROSITE" id="PS00216">
    <property type="entry name" value="SUGAR_TRANSPORT_1"/>
    <property type="match status" value="1"/>
</dbReference>
<dbReference type="InterPro" id="IPR005829">
    <property type="entry name" value="Sugar_transporter_CS"/>
</dbReference>
<dbReference type="GeneID" id="92803263"/>
<sequence>MGKVKEISKRKLLGIAGLGWLFDAMDVGMLSFVMVALQKDWGLSTQEMGWIGSINSIGMAVGALVFGILSDKIGRKSVFIITLLLFSIGSGLTALTTTLAMFLVLRFLIGMGLGGELPVASTLVSESVEAHERGKIVVLLESFWAGGWLIAALISYFVIPKYGWEVAMVLSAVPALYALYLRWNLPDSPRFQKVEKRPSVIENIKSVWSGEYRRATIMLWILWFSVVFSYYGMFLWLPSVMVLKGFSLIKSFQYVLIMTLAQLPGYFTAAWFIERLGRKFVLVTYLIGTACSAYLFGVAESLTVLIVAGMLLSFFNLGAWGALYAYTPEQYPTAIRGTGAGMAAAFGRIGGILGPLLVGYLVASQASLSLIFTIFCGSILIGVVAVIVLGQETKQRELV</sequence>
<evidence type="ECO:0000313" key="8">
    <source>
        <dbReference type="Proteomes" id="UP000194439"/>
    </source>
</evidence>
<organism evidence="7 8">
    <name type="scientific">Bacillus mobilis</name>
    <dbReference type="NCBI Taxonomy" id="2026190"/>
    <lineage>
        <taxon>Bacteria</taxon>
        <taxon>Bacillati</taxon>
        <taxon>Bacillota</taxon>
        <taxon>Bacilli</taxon>
        <taxon>Bacillales</taxon>
        <taxon>Bacillaceae</taxon>
        <taxon>Bacillus</taxon>
        <taxon>Bacillus cereus group</taxon>
    </lineage>
</organism>
<dbReference type="InterPro" id="IPR011701">
    <property type="entry name" value="MFS"/>
</dbReference>
<dbReference type="RefSeq" id="WP_071724461.1">
    <property type="nucleotide sequence ID" value="NZ_CBCSHS010000008.1"/>
</dbReference>
<comment type="subcellular location">
    <subcellularLocation>
        <location evidence="1">Cell membrane</location>
        <topology evidence="1">Multi-pass membrane protein</topology>
    </subcellularLocation>
</comment>
<evidence type="ECO:0000256" key="5">
    <source>
        <dbReference type="ARBA" id="ARBA00023136"/>
    </source>
</evidence>
<evidence type="ECO:0000256" key="4">
    <source>
        <dbReference type="ARBA" id="ARBA00022989"/>
    </source>
</evidence>
<evidence type="ECO:0000313" key="7">
    <source>
        <dbReference type="EMBL" id="SMD70905.1"/>
    </source>
</evidence>
<evidence type="ECO:0000256" key="3">
    <source>
        <dbReference type="ARBA" id="ARBA00022692"/>
    </source>
</evidence>
<keyword evidence="3" id="KW-0812">Transmembrane</keyword>
<dbReference type="PROSITE" id="PS50850">
    <property type="entry name" value="MFS"/>
    <property type="match status" value="1"/>
</dbReference>
<dbReference type="PANTHER" id="PTHR23508">
    <property type="entry name" value="CARBOXYLIC ACID TRANSPORTER PROTEIN HOMOLOG"/>
    <property type="match status" value="1"/>
</dbReference>
<accession>A0A6B3KZT8</accession>
<name>A0A1Y5Z005_9BACI</name>
<dbReference type="Gene3D" id="1.20.1250.20">
    <property type="entry name" value="MFS general substrate transporter like domains"/>
    <property type="match status" value="1"/>
</dbReference>
<dbReference type="InterPro" id="IPR020846">
    <property type="entry name" value="MFS_dom"/>
</dbReference>
<dbReference type="EMBL" id="FWZD01000028">
    <property type="protein sequence ID" value="SMD70905.1"/>
    <property type="molecule type" value="Genomic_DNA"/>
</dbReference>
<evidence type="ECO:0000256" key="2">
    <source>
        <dbReference type="ARBA" id="ARBA00022448"/>
    </source>
</evidence>
<dbReference type="AlphaFoldDB" id="A0A1Y5Z005"/>
<dbReference type="Proteomes" id="UP000194439">
    <property type="component" value="Unassembled WGS sequence"/>
</dbReference>